<dbReference type="PROSITE" id="PS51257">
    <property type="entry name" value="PROKAR_LIPOPROTEIN"/>
    <property type="match status" value="1"/>
</dbReference>
<dbReference type="EMBL" id="JAPUBN010000021">
    <property type="protein sequence ID" value="MCZ2723394.1"/>
    <property type="molecule type" value="Genomic_DNA"/>
</dbReference>
<dbReference type="InterPro" id="IPR029058">
    <property type="entry name" value="AB_hydrolase_fold"/>
</dbReference>
<dbReference type="SUPFAM" id="SSF53474">
    <property type="entry name" value="alpha/beta-Hydrolases"/>
    <property type="match status" value="1"/>
</dbReference>
<name>A0ABT4JYI6_9GAMM</name>
<evidence type="ECO:0008006" key="3">
    <source>
        <dbReference type="Google" id="ProtNLM"/>
    </source>
</evidence>
<reference evidence="1" key="1">
    <citation type="submission" date="2022-12" db="EMBL/GenBank/DDBJ databases">
        <title>Marinomonas 15G1-11 sp. nov, isolated from marine algae.</title>
        <authorList>
            <person name="Butt M."/>
            <person name="Choi D.G."/>
            <person name="Kim J.M."/>
            <person name="Lee J.K."/>
            <person name="Baek J.H."/>
            <person name="Jeon C.O."/>
        </authorList>
    </citation>
    <scope>NUCLEOTIDE SEQUENCE</scope>
    <source>
        <strain evidence="1">15G1-11</strain>
    </source>
</reference>
<keyword evidence="2" id="KW-1185">Reference proteome</keyword>
<comment type="caution">
    <text evidence="1">The sequence shown here is derived from an EMBL/GenBank/DDBJ whole genome shotgun (WGS) entry which is preliminary data.</text>
</comment>
<dbReference type="Proteomes" id="UP001149719">
    <property type="component" value="Unassembled WGS sequence"/>
</dbReference>
<sequence>MKLWLISVFSLTLMACSNQKQELDNNSETTKRVKSTPNLLSQHTLTPSLYSLHYVSNHNVDKPNLLFVHGTPGSWGSFSRYFEDPELMKAYNINALDRPGWGSLPTQMAHSLRHYPINLV</sequence>
<dbReference type="Gene3D" id="3.40.50.1820">
    <property type="entry name" value="alpha/beta hydrolase"/>
    <property type="match status" value="1"/>
</dbReference>
<organism evidence="1 2">
    <name type="scientific">Marinomonas phaeophyticola</name>
    <dbReference type="NCBI Taxonomy" id="3004091"/>
    <lineage>
        <taxon>Bacteria</taxon>
        <taxon>Pseudomonadati</taxon>
        <taxon>Pseudomonadota</taxon>
        <taxon>Gammaproteobacteria</taxon>
        <taxon>Oceanospirillales</taxon>
        <taxon>Oceanospirillaceae</taxon>
        <taxon>Marinomonas</taxon>
    </lineage>
</organism>
<evidence type="ECO:0000313" key="2">
    <source>
        <dbReference type="Proteomes" id="UP001149719"/>
    </source>
</evidence>
<evidence type="ECO:0000313" key="1">
    <source>
        <dbReference type="EMBL" id="MCZ2723394.1"/>
    </source>
</evidence>
<gene>
    <name evidence="1" type="ORF">O1D97_17705</name>
</gene>
<dbReference type="RefSeq" id="WP_269127503.1">
    <property type="nucleotide sequence ID" value="NZ_JAPUBN010000021.1"/>
</dbReference>
<proteinExistence type="predicted"/>
<protein>
    <recommendedName>
        <fullName evidence="3">Alpha/beta hydrolase family protein</fullName>
    </recommendedName>
</protein>
<accession>A0ABT4JYI6</accession>